<dbReference type="OrthoDB" id="10258825at2759"/>
<dbReference type="GO" id="GO:0006364">
    <property type="term" value="P:rRNA processing"/>
    <property type="evidence" value="ECO:0007669"/>
    <property type="project" value="UniProtKB-KW"/>
</dbReference>
<feature type="compositionally biased region" description="Basic residues" evidence="13">
    <location>
        <begin position="206"/>
        <end position="225"/>
    </location>
</feature>
<dbReference type="GO" id="GO:0005730">
    <property type="term" value="C:nucleolus"/>
    <property type="evidence" value="ECO:0007669"/>
    <property type="project" value="UniProtKB-SubCell"/>
</dbReference>
<dbReference type="InterPro" id="IPR007823">
    <property type="entry name" value="RRP8"/>
</dbReference>
<feature type="compositionally biased region" description="Polar residues" evidence="13">
    <location>
        <begin position="267"/>
        <end position="289"/>
    </location>
</feature>
<evidence type="ECO:0000256" key="3">
    <source>
        <dbReference type="ARBA" id="ARBA00020203"/>
    </source>
</evidence>
<feature type="region of interest" description="Disordered" evidence="13">
    <location>
        <begin position="55"/>
        <end position="82"/>
    </location>
</feature>
<evidence type="ECO:0000256" key="7">
    <source>
        <dbReference type="ARBA" id="ARBA00022679"/>
    </source>
</evidence>
<organism evidence="14 15">
    <name type="scientific">Candidula unifasciata</name>
    <dbReference type="NCBI Taxonomy" id="100452"/>
    <lineage>
        <taxon>Eukaryota</taxon>
        <taxon>Metazoa</taxon>
        <taxon>Spiralia</taxon>
        <taxon>Lophotrochozoa</taxon>
        <taxon>Mollusca</taxon>
        <taxon>Gastropoda</taxon>
        <taxon>Heterobranchia</taxon>
        <taxon>Euthyneura</taxon>
        <taxon>Panpulmonata</taxon>
        <taxon>Eupulmonata</taxon>
        <taxon>Stylommatophora</taxon>
        <taxon>Helicina</taxon>
        <taxon>Helicoidea</taxon>
        <taxon>Geomitridae</taxon>
        <taxon>Candidula</taxon>
    </lineage>
</organism>
<feature type="region of interest" description="Disordered" evidence="13">
    <location>
        <begin position="99"/>
        <end position="461"/>
    </location>
</feature>
<dbReference type="SUPFAM" id="SSF53335">
    <property type="entry name" value="S-adenosyl-L-methionine-dependent methyltransferases"/>
    <property type="match status" value="1"/>
</dbReference>
<evidence type="ECO:0000256" key="1">
    <source>
        <dbReference type="ARBA" id="ARBA00004604"/>
    </source>
</evidence>
<evidence type="ECO:0000256" key="8">
    <source>
        <dbReference type="ARBA" id="ARBA00022691"/>
    </source>
</evidence>
<reference evidence="14" key="1">
    <citation type="submission" date="2021-04" db="EMBL/GenBank/DDBJ databases">
        <authorList>
            <consortium name="Molecular Ecology Group"/>
        </authorList>
    </citation>
    <scope>NUCLEOTIDE SEQUENCE</scope>
</reference>
<dbReference type="PANTHER" id="PTHR12787:SF0">
    <property type="entry name" value="RIBOSOMAL RNA-PROCESSING PROTEIN 8"/>
    <property type="match status" value="1"/>
</dbReference>
<dbReference type="GO" id="GO:0042149">
    <property type="term" value="P:cellular response to glucose starvation"/>
    <property type="evidence" value="ECO:0007669"/>
    <property type="project" value="TreeGrafter"/>
</dbReference>
<comment type="subcellular location">
    <subcellularLocation>
        <location evidence="1">Nucleus</location>
        <location evidence="1">Nucleolus</location>
    </subcellularLocation>
</comment>
<feature type="compositionally biased region" description="Basic and acidic residues" evidence="13">
    <location>
        <begin position="429"/>
        <end position="438"/>
    </location>
</feature>
<keyword evidence="6" id="KW-0489">Methyltransferase</keyword>
<feature type="compositionally biased region" description="Basic and acidic residues" evidence="13">
    <location>
        <begin position="142"/>
        <end position="159"/>
    </location>
</feature>
<evidence type="ECO:0000256" key="6">
    <source>
        <dbReference type="ARBA" id="ARBA00022603"/>
    </source>
</evidence>
<dbReference type="Gene3D" id="1.10.10.2150">
    <property type="entry name" value="Ribosomal RNA-processing protein 8, N-terminal domain"/>
    <property type="match status" value="1"/>
</dbReference>
<feature type="compositionally biased region" description="Basic and acidic residues" evidence="13">
    <location>
        <begin position="253"/>
        <end position="266"/>
    </location>
</feature>
<dbReference type="FunFam" id="1.10.10.2150:FF:000001">
    <property type="entry name" value="Ribosomal RNA-processing protein 8"/>
    <property type="match status" value="1"/>
</dbReference>
<keyword evidence="7" id="KW-0808">Transferase</keyword>
<evidence type="ECO:0000256" key="13">
    <source>
        <dbReference type="SAM" id="MobiDB-lite"/>
    </source>
</evidence>
<evidence type="ECO:0000313" key="15">
    <source>
        <dbReference type="Proteomes" id="UP000678393"/>
    </source>
</evidence>
<keyword evidence="11" id="KW-0804">Transcription</keyword>
<keyword evidence="15" id="KW-1185">Reference proteome</keyword>
<feature type="compositionally biased region" description="Polar residues" evidence="13">
    <location>
        <begin position="229"/>
        <end position="252"/>
    </location>
</feature>
<dbReference type="GO" id="GO:0033553">
    <property type="term" value="C:rDNA heterochromatin"/>
    <property type="evidence" value="ECO:0007669"/>
    <property type="project" value="TreeGrafter"/>
</dbReference>
<dbReference type="PANTHER" id="PTHR12787">
    <property type="entry name" value="RIBOSOMAL RNA-PROCESSING PROTEIN 8"/>
    <property type="match status" value="1"/>
</dbReference>
<feature type="compositionally biased region" description="Polar residues" evidence="13">
    <location>
        <begin position="308"/>
        <end position="318"/>
    </location>
</feature>
<dbReference type="Pfam" id="PF05148">
    <property type="entry name" value="Methyltransf_8"/>
    <property type="match status" value="1"/>
</dbReference>
<dbReference type="InterPro" id="IPR042036">
    <property type="entry name" value="RRP8_N"/>
</dbReference>
<evidence type="ECO:0000256" key="11">
    <source>
        <dbReference type="ARBA" id="ARBA00023163"/>
    </source>
</evidence>
<name>A0A8S4A1B1_9EUPU</name>
<dbReference type="GO" id="GO:0005677">
    <property type="term" value="C:chromatin silencing complex"/>
    <property type="evidence" value="ECO:0007669"/>
    <property type="project" value="TreeGrafter"/>
</dbReference>
<sequence>MFQFDTKWDVDITAESLNTSLFGKPKKYKLKKTTPAASINTSYVSAVLDSDDEQYTKKDKKKLKKRRKKNKDHDKTVEISSADLSQGFDVDSKIADKKKNVKISDKVTKNSQQKKKINVSPEIKLKSNVANAKPKKVKKDSKRQEPKLNTPSEERLLEKKNKKRKRSLSQSTDDLVGNKNKKAKVLEHEKSTVATGDVAESEEGKKKRKRNRKKKNNSKKNKYKHLALNSKSKAQNSDISQGSELSSQNLKSTVEKPSVHSSKLSERSQTLDSTQSYDHIQKNTDSSIDTILPDSEVLVQKQKKNIDNHTGSSTMDSQIKSKSKKRKSVPDDQTGSSTMDSQIKSKSKKRKSVQDNHMPSTKKLEQGNNNSNDETTVTSSDVQPATRTTKSDEQNSVKPGISLKNKKKQQMLLKLLTGTPIKKGSSDVSNKKDSIPDKKNRKIPLENGSADNNKNSIKQGKKLESISEDALKKPTLDSARFRYINEQLYSCTGGDAMKLFKEDRAAFAVYHEGFQNQVHKWPVNPLDIFIKQIKDKPKNLVIADFGCGDAKLAENIPQKVHSFDLVALNNRITVCDMSKTPLPGEQVDIAIFCLSLMGTNITDYILEANRVLKTGGLLKIAEVVSRFSGLSRFIEGVCHCGFQLLNKRDTNQMFYLLDFKKIKPVKKSASIGQIKLKPCIYKRR</sequence>
<comment type="similarity">
    <text evidence="2">Belongs to the methyltransferase superfamily. RRP8 family.</text>
</comment>
<dbReference type="Gene3D" id="3.40.50.150">
    <property type="entry name" value="Vaccinia Virus protein VP39"/>
    <property type="match status" value="1"/>
</dbReference>
<evidence type="ECO:0000256" key="5">
    <source>
        <dbReference type="ARBA" id="ARBA00022552"/>
    </source>
</evidence>
<feature type="compositionally biased region" description="Polar residues" evidence="13">
    <location>
        <begin position="366"/>
        <end position="388"/>
    </location>
</feature>
<keyword evidence="9" id="KW-0156">Chromatin regulator</keyword>
<comment type="caution">
    <text evidence="14">The sequence shown here is derived from an EMBL/GenBank/DDBJ whole genome shotgun (WGS) entry which is preliminary data.</text>
</comment>
<dbReference type="GO" id="GO:0000183">
    <property type="term" value="P:rDNA heterochromatin formation"/>
    <property type="evidence" value="ECO:0007669"/>
    <property type="project" value="TreeGrafter"/>
</dbReference>
<keyword evidence="5" id="KW-0698">rRNA processing</keyword>
<keyword evidence="8" id="KW-0949">S-adenosyl-L-methionine</keyword>
<keyword evidence="4" id="KW-0678">Repressor</keyword>
<gene>
    <name evidence="14" type="ORF">CUNI_LOCUS19640</name>
</gene>
<proteinExistence type="inferred from homology"/>
<protein>
    <recommendedName>
        <fullName evidence="3">Ribosomal RNA-processing protein 8</fullName>
    </recommendedName>
</protein>
<evidence type="ECO:0000256" key="12">
    <source>
        <dbReference type="ARBA" id="ARBA00023242"/>
    </source>
</evidence>
<accession>A0A8S4A1B1</accession>
<evidence type="ECO:0000256" key="9">
    <source>
        <dbReference type="ARBA" id="ARBA00022853"/>
    </source>
</evidence>
<feature type="compositionally biased region" description="Polar residues" evidence="13">
    <location>
        <begin position="449"/>
        <end position="458"/>
    </location>
</feature>
<dbReference type="InterPro" id="IPR029063">
    <property type="entry name" value="SAM-dependent_MTases_sf"/>
</dbReference>
<dbReference type="AlphaFoldDB" id="A0A8S4A1B1"/>
<evidence type="ECO:0000313" key="14">
    <source>
        <dbReference type="EMBL" id="CAG5134082.1"/>
    </source>
</evidence>
<evidence type="ECO:0000256" key="2">
    <source>
        <dbReference type="ARBA" id="ARBA00006301"/>
    </source>
</evidence>
<dbReference type="FunFam" id="3.40.50.150:FF:000068">
    <property type="entry name" value="Ribosomal RNA-processing protein 8"/>
    <property type="match status" value="1"/>
</dbReference>
<dbReference type="GO" id="GO:0032259">
    <property type="term" value="P:methylation"/>
    <property type="evidence" value="ECO:0007669"/>
    <property type="project" value="UniProtKB-KW"/>
</dbReference>
<feature type="compositionally biased region" description="Basic and acidic residues" evidence="13">
    <location>
        <begin position="99"/>
        <end position="108"/>
    </location>
</feature>
<feature type="compositionally biased region" description="Basic residues" evidence="13">
    <location>
        <begin position="58"/>
        <end position="70"/>
    </location>
</feature>
<evidence type="ECO:0000256" key="4">
    <source>
        <dbReference type="ARBA" id="ARBA00022491"/>
    </source>
</evidence>
<dbReference type="Proteomes" id="UP000678393">
    <property type="component" value="Unassembled WGS sequence"/>
</dbReference>
<keyword evidence="10" id="KW-0805">Transcription regulation</keyword>
<dbReference type="CDD" id="cd02440">
    <property type="entry name" value="AdoMet_MTases"/>
    <property type="match status" value="1"/>
</dbReference>
<evidence type="ECO:0000256" key="10">
    <source>
        <dbReference type="ARBA" id="ARBA00023015"/>
    </source>
</evidence>
<feature type="compositionally biased region" description="Polar residues" evidence="13">
    <location>
        <begin position="331"/>
        <end position="342"/>
    </location>
</feature>
<dbReference type="GO" id="GO:0008168">
    <property type="term" value="F:methyltransferase activity"/>
    <property type="evidence" value="ECO:0007669"/>
    <property type="project" value="UniProtKB-KW"/>
</dbReference>
<dbReference type="GO" id="GO:0046015">
    <property type="term" value="P:regulation of transcription by glucose"/>
    <property type="evidence" value="ECO:0007669"/>
    <property type="project" value="TreeGrafter"/>
</dbReference>
<dbReference type="EMBL" id="CAJHNH020006768">
    <property type="protein sequence ID" value="CAG5134082.1"/>
    <property type="molecule type" value="Genomic_DNA"/>
</dbReference>
<keyword evidence="12" id="KW-0539">Nucleus</keyword>